<reference evidence="1 2" key="1">
    <citation type="submission" date="2013-08" db="EMBL/GenBank/DDBJ databases">
        <authorList>
            <person name="Durkin A.S."/>
            <person name="Haft D.R."/>
            <person name="McCorrison J."/>
            <person name="Torralba M."/>
            <person name="Gillis M."/>
            <person name="Haft D.H."/>
            <person name="Methe B."/>
            <person name="Sutton G."/>
            <person name="Nelson K.E."/>
        </authorList>
    </citation>
    <scope>NUCLEOTIDE SEQUENCE [LARGE SCALE GENOMIC DNA]</scope>
    <source>
        <strain evidence="1 2">F0067</strain>
    </source>
</reference>
<dbReference type="AlphaFoldDB" id="U2QBX3"/>
<dbReference type="EMBL" id="AWEY01000033">
    <property type="protein sequence ID" value="ERK38813.1"/>
    <property type="molecule type" value="Genomic_DNA"/>
</dbReference>
<keyword evidence="2" id="KW-1185">Reference proteome</keyword>
<proteinExistence type="predicted"/>
<sequence length="67" mass="7329">MFGTRAHDGFLKAALLHGESSPFVFRKQSFERVKAVLLAAEKAAFAKQPLGHRPPSSAKCGQLAKYQ</sequence>
<organism evidence="1 2">
    <name type="scientific">Segatella baroniae F0067</name>
    <dbReference type="NCBI Taxonomy" id="1115809"/>
    <lineage>
        <taxon>Bacteria</taxon>
        <taxon>Pseudomonadati</taxon>
        <taxon>Bacteroidota</taxon>
        <taxon>Bacteroidia</taxon>
        <taxon>Bacteroidales</taxon>
        <taxon>Prevotellaceae</taxon>
        <taxon>Segatella</taxon>
    </lineage>
</organism>
<accession>U2QBX3</accession>
<dbReference type="PATRIC" id="fig|1115809.3.peg.1907"/>
<gene>
    <name evidence="1" type="ORF">HMPREF9135_1559</name>
</gene>
<evidence type="ECO:0000313" key="1">
    <source>
        <dbReference type="EMBL" id="ERK38813.1"/>
    </source>
</evidence>
<protein>
    <submittedName>
        <fullName evidence="1">Uncharacterized protein</fullName>
    </submittedName>
</protein>
<dbReference type="Proteomes" id="UP000016648">
    <property type="component" value="Unassembled WGS sequence"/>
</dbReference>
<name>U2QBX3_9BACT</name>
<comment type="caution">
    <text evidence="1">The sequence shown here is derived from an EMBL/GenBank/DDBJ whole genome shotgun (WGS) entry which is preliminary data.</text>
</comment>
<evidence type="ECO:0000313" key="2">
    <source>
        <dbReference type="Proteomes" id="UP000016648"/>
    </source>
</evidence>